<keyword evidence="2" id="KW-1185">Reference proteome</keyword>
<evidence type="ECO:0000313" key="1">
    <source>
        <dbReference type="EnsemblMetazoa" id="RPRC011243-PA"/>
    </source>
</evidence>
<evidence type="ECO:0000313" key="2">
    <source>
        <dbReference type="Proteomes" id="UP000015103"/>
    </source>
</evidence>
<organism evidence="1 2">
    <name type="scientific">Rhodnius prolixus</name>
    <name type="common">Triatomid bug</name>
    <dbReference type="NCBI Taxonomy" id="13249"/>
    <lineage>
        <taxon>Eukaryota</taxon>
        <taxon>Metazoa</taxon>
        <taxon>Ecdysozoa</taxon>
        <taxon>Arthropoda</taxon>
        <taxon>Hexapoda</taxon>
        <taxon>Insecta</taxon>
        <taxon>Pterygota</taxon>
        <taxon>Neoptera</taxon>
        <taxon>Paraneoptera</taxon>
        <taxon>Hemiptera</taxon>
        <taxon>Heteroptera</taxon>
        <taxon>Panheteroptera</taxon>
        <taxon>Cimicomorpha</taxon>
        <taxon>Reduviidae</taxon>
        <taxon>Triatominae</taxon>
        <taxon>Rhodnius</taxon>
    </lineage>
</organism>
<dbReference type="VEuPathDB" id="VectorBase:RPRC011243"/>
<proteinExistence type="predicted"/>
<accession>T1I4M4</accession>
<dbReference type="EnsemblMetazoa" id="RPRC011243-RA">
    <property type="protein sequence ID" value="RPRC011243-PA"/>
    <property type="gene ID" value="RPRC011243"/>
</dbReference>
<dbReference type="Proteomes" id="UP000015103">
    <property type="component" value="Unassembled WGS sequence"/>
</dbReference>
<dbReference type="InParanoid" id="T1I4M4"/>
<protein>
    <submittedName>
        <fullName evidence="1">Uncharacterized protein</fullName>
    </submittedName>
</protein>
<dbReference type="EMBL" id="ACPB03017458">
    <property type="status" value="NOT_ANNOTATED_CDS"/>
    <property type="molecule type" value="Genomic_DNA"/>
</dbReference>
<sequence>MIILLFTLVVEICSNTFILSRLRRTPEKQAQQPLPFSQWPNDLDTASQVVFRPLFLYKHKQEEKRINNEQKRKEQEEQLELHLLNHPQYVSTAQHYLYDPYYYYYYQQFYNRPEHFINHATNVNYLSNNDIRRQQKT</sequence>
<name>T1I4M4_RHOPR</name>
<reference evidence="1" key="1">
    <citation type="submission" date="2015-05" db="UniProtKB">
        <authorList>
            <consortium name="EnsemblMetazoa"/>
        </authorList>
    </citation>
    <scope>IDENTIFICATION</scope>
</reference>
<dbReference type="HOGENOM" id="CLU_1867637_0_0_1"/>
<dbReference type="AlphaFoldDB" id="T1I4M4"/>